<comment type="caution">
    <text evidence="11">The sequence shown here is derived from an EMBL/GenBank/DDBJ whole genome shotgun (WGS) entry which is preliminary data.</text>
</comment>
<dbReference type="Proteomes" id="UP000719412">
    <property type="component" value="Unassembled WGS sequence"/>
</dbReference>
<comment type="similarity">
    <text evidence="2">Belongs to the bZIP family. Maf subfamily.</text>
</comment>
<dbReference type="FunFam" id="1.10.238.10:FF:000216">
    <property type="entry name" value="Putative calmodulin"/>
    <property type="match status" value="1"/>
</dbReference>
<evidence type="ECO:0000256" key="1">
    <source>
        <dbReference type="ARBA" id="ARBA00004123"/>
    </source>
</evidence>
<keyword evidence="6" id="KW-0804">Transcription</keyword>
<dbReference type="PROSITE" id="PS50217">
    <property type="entry name" value="BZIP"/>
    <property type="match status" value="1"/>
</dbReference>
<dbReference type="GO" id="GO:0005634">
    <property type="term" value="C:nucleus"/>
    <property type="evidence" value="ECO:0007669"/>
    <property type="project" value="UniProtKB-SubCell"/>
</dbReference>
<sequence>MARYFKEQDIDEFRECFYLFARSGHIKSLDELTVIMRSLGLSPTISELAGYFKQKGSKMTFADFLEVMHIHSRTENLPKEVVDAFKAGDPQGKGLITAKQLRHMLQNWGECLSAKEVDRIFREANVNNNSMRYKQISVAESVAPIVGIGGGACETPPPAVPRRKPPPALSRIQPPPRHSNATRNRRVSVRMQQTIGAHARMDQEDQHLAEEYVQDFVLDHLEGVTVKSEDKRMTEEAWMQREERCRQWSEDRRIPPLSPPPDSIYPQQPVLVNMTLMNDPGTPPDTPPSNSPVNCRPPTMMDEMMWFPQNVRQEPQAVRLDPQPLDLRPLHCMGGEPDWERREYIPSGMIMDNNNHHIIHQRPQSVCSGASALSPRLNHNTTSGYSTCSDDLGLNDEMLMTLSVRELNKRLHGCPREEVVRLKQKRRTLKNRGYAQNCRSKRLQQRHDLEQTNRSLQNELHRIKMELARVSQERDLLKQRLQIGRQSQIQHLNSDGQSSPEFYL</sequence>
<dbReference type="InterPro" id="IPR046347">
    <property type="entry name" value="bZIP_sf"/>
</dbReference>
<dbReference type="Gene3D" id="1.20.5.170">
    <property type="match status" value="1"/>
</dbReference>
<keyword evidence="7" id="KW-0539">Nucleus</keyword>
<evidence type="ECO:0000313" key="11">
    <source>
        <dbReference type="EMBL" id="KAH0811907.1"/>
    </source>
</evidence>
<feature type="coiled-coil region" evidence="8">
    <location>
        <begin position="446"/>
        <end position="480"/>
    </location>
</feature>
<organism evidence="11 12">
    <name type="scientific">Tenebrio molitor</name>
    <name type="common">Yellow mealworm beetle</name>
    <dbReference type="NCBI Taxonomy" id="7067"/>
    <lineage>
        <taxon>Eukaryota</taxon>
        <taxon>Metazoa</taxon>
        <taxon>Ecdysozoa</taxon>
        <taxon>Arthropoda</taxon>
        <taxon>Hexapoda</taxon>
        <taxon>Insecta</taxon>
        <taxon>Pterygota</taxon>
        <taxon>Neoptera</taxon>
        <taxon>Endopterygota</taxon>
        <taxon>Coleoptera</taxon>
        <taxon>Polyphaga</taxon>
        <taxon>Cucujiformia</taxon>
        <taxon>Tenebrionidae</taxon>
        <taxon>Tenebrio</taxon>
    </lineage>
</organism>
<evidence type="ECO:0000256" key="2">
    <source>
        <dbReference type="ARBA" id="ARBA00008500"/>
    </source>
</evidence>
<dbReference type="InterPro" id="IPR004827">
    <property type="entry name" value="bZIP"/>
</dbReference>
<dbReference type="AlphaFoldDB" id="A0A8J6HD67"/>
<dbReference type="InterPro" id="IPR008917">
    <property type="entry name" value="TF_DNA-bd_sf"/>
</dbReference>
<evidence type="ECO:0000259" key="10">
    <source>
        <dbReference type="PROSITE" id="PS50217"/>
    </source>
</evidence>
<dbReference type="PANTHER" id="PTHR10129:SF44">
    <property type="entry name" value="TRAFFIC JAM, ISOFORM C"/>
    <property type="match status" value="1"/>
</dbReference>
<dbReference type="Pfam" id="PF03131">
    <property type="entry name" value="bZIP_Maf"/>
    <property type="match status" value="1"/>
</dbReference>
<evidence type="ECO:0000256" key="7">
    <source>
        <dbReference type="ARBA" id="ARBA00023242"/>
    </source>
</evidence>
<dbReference type="SMART" id="SM00338">
    <property type="entry name" value="BRLZ"/>
    <property type="match status" value="1"/>
</dbReference>
<dbReference type="GO" id="GO:0000978">
    <property type="term" value="F:RNA polymerase II cis-regulatory region sequence-specific DNA binding"/>
    <property type="evidence" value="ECO:0007669"/>
    <property type="project" value="TreeGrafter"/>
</dbReference>
<keyword evidence="5" id="KW-0238">DNA-binding</keyword>
<dbReference type="SUPFAM" id="SSF47454">
    <property type="entry name" value="A DNA-binding domain in eukaryotic transcription factors"/>
    <property type="match status" value="1"/>
</dbReference>
<protein>
    <recommendedName>
        <fullName evidence="10">BZIP domain-containing protein</fullName>
    </recommendedName>
</protein>
<keyword evidence="12" id="KW-1185">Reference proteome</keyword>
<feature type="domain" description="BZIP" evidence="10">
    <location>
        <begin position="421"/>
        <end position="481"/>
    </location>
</feature>
<dbReference type="InterPro" id="IPR011992">
    <property type="entry name" value="EF-hand-dom_pair"/>
</dbReference>
<evidence type="ECO:0000256" key="9">
    <source>
        <dbReference type="SAM" id="MobiDB-lite"/>
    </source>
</evidence>
<evidence type="ECO:0000313" key="12">
    <source>
        <dbReference type="Proteomes" id="UP000719412"/>
    </source>
</evidence>
<dbReference type="InterPro" id="IPR004826">
    <property type="entry name" value="bZIP_Maf"/>
</dbReference>
<dbReference type="Gene3D" id="1.10.238.10">
    <property type="entry name" value="EF-hand"/>
    <property type="match status" value="2"/>
</dbReference>
<keyword evidence="3" id="KW-0678">Repressor</keyword>
<keyword evidence="8" id="KW-0175">Coiled coil</keyword>
<dbReference type="PANTHER" id="PTHR10129">
    <property type="entry name" value="TRANSCRIPTION FACTOR MAF"/>
    <property type="match status" value="1"/>
</dbReference>
<dbReference type="GO" id="GO:0000981">
    <property type="term" value="F:DNA-binding transcription factor activity, RNA polymerase II-specific"/>
    <property type="evidence" value="ECO:0007669"/>
    <property type="project" value="TreeGrafter"/>
</dbReference>
<dbReference type="InterPro" id="IPR024874">
    <property type="entry name" value="Transcription_factor_Maf_fam"/>
</dbReference>
<evidence type="ECO:0000256" key="5">
    <source>
        <dbReference type="ARBA" id="ARBA00023125"/>
    </source>
</evidence>
<reference evidence="11" key="2">
    <citation type="submission" date="2021-08" db="EMBL/GenBank/DDBJ databases">
        <authorList>
            <person name="Eriksson T."/>
        </authorList>
    </citation>
    <scope>NUCLEOTIDE SEQUENCE</scope>
    <source>
        <strain evidence="11">Stoneville</strain>
        <tissue evidence="11">Whole head</tissue>
    </source>
</reference>
<evidence type="ECO:0000256" key="6">
    <source>
        <dbReference type="ARBA" id="ARBA00023163"/>
    </source>
</evidence>
<dbReference type="CDD" id="cd14718">
    <property type="entry name" value="bZIP_Maf_large"/>
    <property type="match status" value="1"/>
</dbReference>
<dbReference type="FunFam" id="1.20.5.170:FF:000011">
    <property type="entry name" value="Transcription factor MafG, putative"/>
    <property type="match status" value="1"/>
</dbReference>
<accession>A0A8J6HD67</accession>
<name>A0A8J6HD67_TENMO</name>
<comment type="subcellular location">
    <subcellularLocation>
        <location evidence="1">Nucleus</location>
    </subcellularLocation>
</comment>
<evidence type="ECO:0000256" key="8">
    <source>
        <dbReference type="SAM" id="Coils"/>
    </source>
</evidence>
<reference evidence="11" key="1">
    <citation type="journal article" date="2020" name="J Insects Food Feed">
        <title>The yellow mealworm (Tenebrio molitor) genome: a resource for the emerging insects as food and feed industry.</title>
        <authorList>
            <person name="Eriksson T."/>
            <person name="Andere A."/>
            <person name="Kelstrup H."/>
            <person name="Emery V."/>
            <person name="Picard C."/>
        </authorList>
    </citation>
    <scope>NUCLEOTIDE SEQUENCE</scope>
    <source>
        <strain evidence="11">Stoneville</strain>
        <tissue evidence="11">Whole head</tissue>
    </source>
</reference>
<proteinExistence type="inferred from homology"/>
<gene>
    <name evidence="11" type="ORF">GEV33_010884</name>
</gene>
<feature type="region of interest" description="Disordered" evidence="9">
    <location>
        <begin position="155"/>
        <end position="185"/>
    </location>
</feature>
<evidence type="ECO:0000256" key="4">
    <source>
        <dbReference type="ARBA" id="ARBA00023015"/>
    </source>
</evidence>
<dbReference type="EMBL" id="JABDTM020026462">
    <property type="protein sequence ID" value="KAH0811907.1"/>
    <property type="molecule type" value="Genomic_DNA"/>
</dbReference>
<evidence type="ECO:0000256" key="3">
    <source>
        <dbReference type="ARBA" id="ARBA00022491"/>
    </source>
</evidence>
<dbReference type="SUPFAM" id="SSF57959">
    <property type="entry name" value="Leucine zipper domain"/>
    <property type="match status" value="1"/>
</dbReference>
<dbReference type="SUPFAM" id="SSF47473">
    <property type="entry name" value="EF-hand"/>
    <property type="match status" value="1"/>
</dbReference>
<keyword evidence="4" id="KW-0805">Transcription regulation</keyword>